<protein>
    <recommendedName>
        <fullName evidence="6">Chitinase</fullName>
    </recommendedName>
</protein>
<dbReference type="AlphaFoldDB" id="A0A642UYW9"/>
<organism evidence="4 5">
    <name type="scientific">Trichomonascus ciferrii</name>
    <dbReference type="NCBI Taxonomy" id="44093"/>
    <lineage>
        <taxon>Eukaryota</taxon>
        <taxon>Fungi</taxon>
        <taxon>Dikarya</taxon>
        <taxon>Ascomycota</taxon>
        <taxon>Saccharomycotina</taxon>
        <taxon>Dipodascomycetes</taxon>
        <taxon>Dipodascales</taxon>
        <taxon>Trichomonascaceae</taxon>
        <taxon>Trichomonascus</taxon>
        <taxon>Trichomonascus ciferrii complex</taxon>
    </lineage>
</organism>
<dbReference type="EMBL" id="SWFS01000371">
    <property type="protein sequence ID" value="KAA8908079.1"/>
    <property type="molecule type" value="Genomic_DNA"/>
</dbReference>
<keyword evidence="1" id="KW-0378">Hydrolase</keyword>
<gene>
    <name evidence="4" type="ORF">TRICI_004830</name>
</gene>
<proteinExistence type="predicted"/>
<dbReference type="InterPro" id="IPR017853">
    <property type="entry name" value="GH"/>
</dbReference>
<sequence length="309" mass="34554">MKYLRAAFLSILLFCQCVFSHNPACRNNIVYYYGQGKGKNKSHSLHGYCSEDYGDVFIISSLTASKRGEPELNLKGVDDAVSYPHSELKHYPSLENDIKHCQILGKKILLSIEDDISIHGDAEYLARLVWQLFGPNTTADNRPFGTAVIDGFDLSTKHYNCNQRNLPTKSSESVLFAQTLRSQIDLAGQGHEYLLSASLPCQFLKTQMPAIRNLQSTFFDMALVKDYSQTCQFTLDQWDEFLQTGLNSKIALYLGLSFANSKVTPDFIIERLQSNDHIDTLSGIALSDASTTFSKTLRNTLGTSCNNNS</sequence>
<dbReference type="SUPFAM" id="SSF51445">
    <property type="entry name" value="(Trans)glycosidases"/>
    <property type="match status" value="1"/>
</dbReference>
<keyword evidence="3" id="KW-0732">Signal</keyword>
<evidence type="ECO:0000256" key="3">
    <source>
        <dbReference type="SAM" id="SignalP"/>
    </source>
</evidence>
<name>A0A642UYW9_9ASCO</name>
<keyword evidence="2" id="KW-0326">Glycosidase</keyword>
<keyword evidence="5" id="KW-1185">Reference proteome</keyword>
<dbReference type="OrthoDB" id="6020543at2759"/>
<dbReference type="GO" id="GO:0004568">
    <property type="term" value="F:chitinase activity"/>
    <property type="evidence" value="ECO:0007669"/>
    <property type="project" value="TreeGrafter"/>
</dbReference>
<dbReference type="Proteomes" id="UP000761534">
    <property type="component" value="Unassembled WGS sequence"/>
</dbReference>
<evidence type="ECO:0000256" key="1">
    <source>
        <dbReference type="ARBA" id="ARBA00022801"/>
    </source>
</evidence>
<evidence type="ECO:0000256" key="2">
    <source>
        <dbReference type="ARBA" id="ARBA00023295"/>
    </source>
</evidence>
<dbReference type="Gene3D" id="3.20.20.80">
    <property type="entry name" value="Glycosidases"/>
    <property type="match status" value="1"/>
</dbReference>
<dbReference type="VEuPathDB" id="FungiDB:TRICI_004830"/>
<dbReference type="InterPro" id="IPR050542">
    <property type="entry name" value="Glycosyl_Hydrlase18_Chitinase"/>
</dbReference>
<feature type="signal peptide" evidence="3">
    <location>
        <begin position="1"/>
        <end position="20"/>
    </location>
</feature>
<comment type="caution">
    <text evidence="4">The sequence shown here is derived from an EMBL/GenBank/DDBJ whole genome shotgun (WGS) entry which is preliminary data.</text>
</comment>
<accession>A0A642UYW9</accession>
<reference evidence="4" key="1">
    <citation type="journal article" date="2019" name="G3 (Bethesda)">
        <title>Genome Assemblies of Two Rare Opportunistic Yeast Pathogens: Diutina rugosa (syn. Candida rugosa) and Trichomonascus ciferrii (syn. Candida ciferrii).</title>
        <authorList>
            <person name="Mixao V."/>
            <person name="Saus E."/>
            <person name="Hansen A.P."/>
            <person name="Lass-Florl C."/>
            <person name="Gabaldon T."/>
        </authorList>
    </citation>
    <scope>NUCLEOTIDE SEQUENCE</scope>
    <source>
        <strain evidence="4">CBS 4856</strain>
    </source>
</reference>
<dbReference type="PANTHER" id="PTHR45708:SF49">
    <property type="entry name" value="ENDOCHITINASE"/>
    <property type="match status" value="1"/>
</dbReference>
<feature type="chain" id="PRO_5025042303" description="Chitinase" evidence="3">
    <location>
        <begin position="21"/>
        <end position="309"/>
    </location>
</feature>
<dbReference type="PANTHER" id="PTHR45708">
    <property type="entry name" value="ENDOCHITINASE"/>
    <property type="match status" value="1"/>
</dbReference>
<dbReference type="GO" id="GO:0005576">
    <property type="term" value="C:extracellular region"/>
    <property type="evidence" value="ECO:0007669"/>
    <property type="project" value="TreeGrafter"/>
</dbReference>
<evidence type="ECO:0008006" key="6">
    <source>
        <dbReference type="Google" id="ProtNLM"/>
    </source>
</evidence>
<evidence type="ECO:0000313" key="5">
    <source>
        <dbReference type="Proteomes" id="UP000761534"/>
    </source>
</evidence>
<evidence type="ECO:0000313" key="4">
    <source>
        <dbReference type="EMBL" id="KAA8908079.1"/>
    </source>
</evidence>